<comment type="pathway">
    <text evidence="1 5">Glycan metabolism; pectin degradation; 2-dehydro-3-deoxy-D-gluconate from pectin: step 1/5.</text>
</comment>
<comment type="catalytic activity">
    <reaction evidence="5">
        <text>[(1-&gt;4)-alpha-D-galacturonosyl methyl ester](n) + n H2O = [(1-&gt;4)-alpha-D-galacturonosyl](n) + n methanol + n H(+)</text>
        <dbReference type="Rhea" id="RHEA:22380"/>
        <dbReference type="Rhea" id="RHEA-COMP:14570"/>
        <dbReference type="Rhea" id="RHEA-COMP:14573"/>
        <dbReference type="ChEBI" id="CHEBI:15377"/>
        <dbReference type="ChEBI" id="CHEBI:15378"/>
        <dbReference type="ChEBI" id="CHEBI:17790"/>
        <dbReference type="ChEBI" id="CHEBI:140522"/>
        <dbReference type="ChEBI" id="CHEBI:140523"/>
        <dbReference type="EC" id="3.1.1.11"/>
    </reaction>
</comment>
<evidence type="ECO:0000256" key="4">
    <source>
        <dbReference type="PROSITE-ProRule" id="PRU10040"/>
    </source>
</evidence>
<evidence type="ECO:0000313" key="7">
    <source>
        <dbReference type="EMBL" id="OWM74331.1"/>
    </source>
</evidence>
<keyword evidence="3 5" id="KW-0063">Aspartyl esterase</keyword>
<accession>A0A218WQ30</accession>
<protein>
    <recommendedName>
        <fullName evidence="5">Pectinesterase</fullName>
        <ecNumber evidence="5">3.1.1.11</ecNumber>
    </recommendedName>
</protein>
<evidence type="ECO:0000313" key="8">
    <source>
        <dbReference type="Proteomes" id="UP000197138"/>
    </source>
</evidence>
<dbReference type="EC" id="3.1.1.11" evidence="5"/>
<dbReference type="AlphaFoldDB" id="A0A218WQ30"/>
<gene>
    <name evidence="7" type="ORF">CDL15_Pgr013235</name>
</gene>
<evidence type="ECO:0000256" key="1">
    <source>
        <dbReference type="ARBA" id="ARBA00005184"/>
    </source>
</evidence>
<proteinExistence type="predicted"/>
<comment type="caution">
    <text evidence="7">The sequence shown here is derived from an EMBL/GenBank/DDBJ whole genome shotgun (WGS) entry which is preliminary data.</text>
</comment>
<dbReference type="GO" id="GO:0030599">
    <property type="term" value="F:pectinesterase activity"/>
    <property type="evidence" value="ECO:0007669"/>
    <property type="project" value="UniProtKB-UniRule"/>
</dbReference>
<dbReference type="PANTHER" id="PTHR31707">
    <property type="entry name" value="PECTINESTERASE"/>
    <property type="match status" value="1"/>
</dbReference>
<evidence type="ECO:0000259" key="6">
    <source>
        <dbReference type="Pfam" id="PF01095"/>
    </source>
</evidence>
<reference evidence="8" key="1">
    <citation type="journal article" date="2017" name="Plant J.">
        <title>The pomegranate (Punica granatum L.) genome and the genomics of punicalagin biosynthesis.</title>
        <authorList>
            <person name="Qin G."/>
            <person name="Xu C."/>
            <person name="Ming R."/>
            <person name="Tang H."/>
            <person name="Guyot R."/>
            <person name="Kramer E.M."/>
            <person name="Hu Y."/>
            <person name="Yi X."/>
            <person name="Qi Y."/>
            <person name="Xu X."/>
            <person name="Gao Z."/>
            <person name="Pan H."/>
            <person name="Jian J."/>
            <person name="Tian Y."/>
            <person name="Yue Z."/>
            <person name="Xu Y."/>
        </authorList>
    </citation>
    <scope>NUCLEOTIDE SEQUENCE [LARGE SCALE GENOMIC DNA]</scope>
    <source>
        <strain evidence="8">cv. Dabenzi</strain>
    </source>
</reference>
<dbReference type="EMBL" id="MTKT01003779">
    <property type="protein sequence ID" value="OWM74331.1"/>
    <property type="molecule type" value="Genomic_DNA"/>
</dbReference>
<organism evidence="7 8">
    <name type="scientific">Punica granatum</name>
    <name type="common">Pomegranate</name>
    <dbReference type="NCBI Taxonomy" id="22663"/>
    <lineage>
        <taxon>Eukaryota</taxon>
        <taxon>Viridiplantae</taxon>
        <taxon>Streptophyta</taxon>
        <taxon>Embryophyta</taxon>
        <taxon>Tracheophyta</taxon>
        <taxon>Spermatophyta</taxon>
        <taxon>Magnoliopsida</taxon>
        <taxon>eudicotyledons</taxon>
        <taxon>Gunneridae</taxon>
        <taxon>Pentapetalae</taxon>
        <taxon>rosids</taxon>
        <taxon>malvids</taxon>
        <taxon>Myrtales</taxon>
        <taxon>Lythraceae</taxon>
        <taxon>Punica</taxon>
    </lineage>
</organism>
<sequence>MTNQESCLDGFLRDSDDKKIRETLLVGRELGAGEEGDSDTKGWPEWQSAGDRRLLQGKTVTPDITVVADGSGDYSTVSAAVAAAPEPSKRRFIIRIEAGVYRENVEFPSRKTNLMFVGDSRLTTIITASRNVVDGSTAFDSAIVAVALRINADLCAFYRCSMIAYQDTLYVHSLCQFIVSCYIAGTIDFIFGNAAAVLQACDIHPRRPNPSQRNMITAQGRDDPNQNTVVMQTTINDIVNPAGWYPWDGNFALDTLYYAEYANTGAGADTSNRVNWKGYRVITASEAQQFTFSQFIAGDSWLPSTGFPYTLGL</sequence>
<dbReference type="Pfam" id="PF01095">
    <property type="entry name" value="Pectinesterase"/>
    <property type="match status" value="1"/>
</dbReference>
<dbReference type="GO" id="GO:0042545">
    <property type="term" value="P:cell wall modification"/>
    <property type="evidence" value="ECO:0007669"/>
    <property type="project" value="UniProtKB-UniRule"/>
</dbReference>
<evidence type="ECO:0000256" key="3">
    <source>
        <dbReference type="ARBA" id="ARBA00023085"/>
    </source>
</evidence>
<evidence type="ECO:0000256" key="5">
    <source>
        <dbReference type="RuleBase" id="RU000589"/>
    </source>
</evidence>
<evidence type="ECO:0000256" key="2">
    <source>
        <dbReference type="ARBA" id="ARBA00022801"/>
    </source>
</evidence>
<dbReference type="UniPathway" id="UPA00545">
    <property type="reaction ID" value="UER00823"/>
</dbReference>
<dbReference type="InterPro" id="IPR011050">
    <property type="entry name" value="Pectin_lyase_fold/virulence"/>
</dbReference>
<keyword evidence="2 5" id="KW-0378">Hydrolase</keyword>
<dbReference type="InterPro" id="IPR012334">
    <property type="entry name" value="Pectin_lyas_fold"/>
</dbReference>
<name>A0A218WQ30_PUNGR</name>
<dbReference type="Proteomes" id="UP000197138">
    <property type="component" value="Unassembled WGS sequence"/>
</dbReference>
<feature type="active site" evidence="4">
    <location>
        <position position="188"/>
    </location>
</feature>
<dbReference type="SUPFAM" id="SSF51126">
    <property type="entry name" value="Pectin lyase-like"/>
    <property type="match status" value="1"/>
</dbReference>
<dbReference type="GO" id="GO:0045490">
    <property type="term" value="P:pectin catabolic process"/>
    <property type="evidence" value="ECO:0007669"/>
    <property type="project" value="UniProtKB-UniRule"/>
</dbReference>
<feature type="domain" description="Pectinesterase catalytic" evidence="6">
    <location>
        <begin position="145"/>
        <end position="228"/>
    </location>
</feature>
<dbReference type="InterPro" id="IPR033131">
    <property type="entry name" value="Pectinesterase_Asp_AS"/>
</dbReference>
<dbReference type="Gene3D" id="2.160.20.10">
    <property type="entry name" value="Single-stranded right-handed beta-helix, Pectin lyase-like"/>
    <property type="match status" value="2"/>
</dbReference>
<dbReference type="InterPro" id="IPR000070">
    <property type="entry name" value="Pectinesterase_cat"/>
</dbReference>
<dbReference type="PROSITE" id="PS00503">
    <property type="entry name" value="PECTINESTERASE_2"/>
    <property type="match status" value="1"/>
</dbReference>